<feature type="domain" description="TRAM" evidence="5">
    <location>
        <begin position="1"/>
        <end position="59"/>
    </location>
</feature>
<evidence type="ECO:0000256" key="4">
    <source>
        <dbReference type="PROSITE-ProRule" id="PRU01024"/>
    </source>
</evidence>
<dbReference type="Proteomes" id="UP000183461">
    <property type="component" value="Unassembled WGS sequence"/>
</dbReference>
<dbReference type="EMBL" id="FPIP01000001">
    <property type="protein sequence ID" value="SFW10999.1"/>
    <property type="molecule type" value="Genomic_DNA"/>
</dbReference>
<evidence type="ECO:0000259" key="5">
    <source>
        <dbReference type="PROSITE" id="PS50926"/>
    </source>
</evidence>
<keyword evidence="3 4" id="KW-0949">S-adenosyl-L-methionine</keyword>
<dbReference type="SUPFAM" id="SSF53335">
    <property type="entry name" value="S-adenosyl-L-methionine-dependent methyltransferases"/>
    <property type="match status" value="1"/>
</dbReference>
<feature type="binding site" evidence="4">
    <location>
        <position position="282"/>
    </location>
    <ligand>
        <name>S-adenosyl-L-methionine</name>
        <dbReference type="ChEBI" id="CHEBI:59789"/>
    </ligand>
</feature>
<dbReference type="PROSITE" id="PS51687">
    <property type="entry name" value="SAM_MT_RNA_M5U"/>
    <property type="match status" value="1"/>
</dbReference>
<evidence type="ECO:0000313" key="7">
    <source>
        <dbReference type="Proteomes" id="UP000183461"/>
    </source>
</evidence>
<keyword evidence="1 4" id="KW-0489">Methyltransferase</keyword>
<dbReference type="RefSeq" id="WP_072298900.1">
    <property type="nucleotide sequence ID" value="NZ_FPIP01000001.1"/>
</dbReference>
<dbReference type="Gene3D" id="2.40.50.1070">
    <property type="match status" value="1"/>
</dbReference>
<dbReference type="NCBIfam" id="TIGR00479">
    <property type="entry name" value="rumA"/>
    <property type="match status" value="1"/>
</dbReference>
<dbReference type="PROSITE" id="PS50926">
    <property type="entry name" value="TRAM"/>
    <property type="match status" value="1"/>
</dbReference>
<evidence type="ECO:0000256" key="1">
    <source>
        <dbReference type="ARBA" id="ARBA00022603"/>
    </source>
</evidence>
<accession>A0A1K1LJE7</accession>
<name>A0A1K1LJE7_RUMFL</name>
<dbReference type="CDD" id="cd02440">
    <property type="entry name" value="AdoMet_MTases"/>
    <property type="match status" value="1"/>
</dbReference>
<dbReference type="InterPro" id="IPR002792">
    <property type="entry name" value="TRAM_dom"/>
</dbReference>
<dbReference type="InterPro" id="IPR012340">
    <property type="entry name" value="NA-bd_OB-fold"/>
</dbReference>
<feature type="binding site" evidence="4">
    <location>
        <position position="380"/>
    </location>
    <ligand>
        <name>S-adenosyl-L-methionine</name>
        <dbReference type="ChEBI" id="CHEBI:59789"/>
    </ligand>
</feature>
<dbReference type="InterPro" id="IPR010280">
    <property type="entry name" value="U5_MeTrfase_fam"/>
</dbReference>
<keyword evidence="2 4" id="KW-0808">Transferase</keyword>
<evidence type="ECO:0000256" key="3">
    <source>
        <dbReference type="ARBA" id="ARBA00022691"/>
    </source>
</evidence>
<dbReference type="FunFam" id="2.40.50.1070:FF:000003">
    <property type="entry name" value="23S rRNA (Uracil-5-)-methyltransferase RumA"/>
    <property type="match status" value="1"/>
</dbReference>
<evidence type="ECO:0000313" key="6">
    <source>
        <dbReference type="EMBL" id="SFW10999.1"/>
    </source>
</evidence>
<dbReference type="SUPFAM" id="SSF50249">
    <property type="entry name" value="Nucleic acid-binding proteins"/>
    <property type="match status" value="1"/>
</dbReference>
<feature type="binding site" evidence="4">
    <location>
        <position position="332"/>
    </location>
    <ligand>
        <name>S-adenosyl-L-methionine</name>
        <dbReference type="ChEBI" id="CHEBI:59789"/>
    </ligand>
</feature>
<evidence type="ECO:0000256" key="2">
    <source>
        <dbReference type="ARBA" id="ARBA00022679"/>
    </source>
</evidence>
<dbReference type="GO" id="GO:0070475">
    <property type="term" value="P:rRNA base methylation"/>
    <property type="evidence" value="ECO:0007669"/>
    <property type="project" value="TreeGrafter"/>
</dbReference>
<gene>
    <name evidence="6" type="ORF">SAMN02910280_0444</name>
</gene>
<dbReference type="Gene3D" id="3.40.50.150">
    <property type="entry name" value="Vaccinia Virus protein VP39"/>
    <property type="match status" value="1"/>
</dbReference>
<dbReference type="InterPro" id="IPR029063">
    <property type="entry name" value="SAM-dependent_MTases_sf"/>
</dbReference>
<feature type="active site" description="Nucleophile" evidence="4">
    <location>
        <position position="407"/>
    </location>
</feature>
<dbReference type="PANTHER" id="PTHR11061:SF30">
    <property type="entry name" value="TRNA (URACIL(54)-C(5))-METHYLTRANSFERASE"/>
    <property type="match status" value="1"/>
</dbReference>
<dbReference type="Pfam" id="PF01938">
    <property type="entry name" value="TRAM"/>
    <property type="match status" value="1"/>
</dbReference>
<protein>
    <submittedName>
        <fullName evidence="6">23S rRNA (Uracil1939-C5)-methyltransferase</fullName>
    </submittedName>
</protein>
<dbReference type="GO" id="GO:0070041">
    <property type="term" value="F:rRNA (uridine-C5-)-methyltransferase activity"/>
    <property type="evidence" value="ECO:0007669"/>
    <property type="project" value="TreeGrafter"/>
</dbReference>
<feature type="binding site" evidence="4">
    <location>
        <position position="311"/>
    </location>
    <ligand>
        <name>S-adenosyl-L-methionine</name>
        <dbReference type="ChEBI" id="CHEBI:59789"/>
    </ligand>
</feature>
<sequence length="452" mass="49644">MLEKNQVHTAEITGLTSEGSGVCRIEGMAVFVPETAVGDVCEIRIVKVLKSYAFGITEKLITPSPDRIENNCPVYKKCGGCLLRHISYEAECRTKNDIVRDAFERIGGLSPKFDCFLGAETTERYRNKAQYPLAVQDGRAVCGFYAPRSHRVIPVEDCALQPEVFSEIIKAVLDYINDRKLSVYNEETNTGIIRHIYLRRGAHSGEIMMCLVVRKDISRQLNALCRALTEKFGDIKSIVMNINSKKTNVILGDECVTLWGSDTISDTMCGNTVEISPLSFYQVNTVQAERLYGKALEYAAPESSEVIADLYCGAGTIGLSMAKQADKIVGVEIVPQAVENAKKNALRNNIANAEFHCGDAGEVFGKLRKQGCKPDIIVVDPPRKGCSPETIDVMTEAAPRKIVMISCNPATAARDAKLLSERGYSADKICGVDLFPKTGHVECVVLLSRKKS</sequence>
<reference evidence="6 7" key="1">
    <citation type="submission" date="2016-11" db="EMBL/GenBank/DDBJ databases">
        <authorList>
            <person name="Jaros S."/>
            <person name="Januszkiewicz K."/>
            <person name="Wedrychowicz H."/>
        </authorList>
    </citation>
    <scope>NUCLEOTIDE SEQUENCE [LARGE SCALE GENOMIC DNA]</scope>
    <source>
        <strain evidence="6 7">YL228</strain>
    </source>
</reference>
<organism evidence="6 7">
    <name type="scientific">Ruminococcus flavefaciens</name>
    <dbReference type="NCBI Taxonomy" id="1265"/>
    <lineage>
        <taxon>Bacteria</taxon>
        <taxon>Bacillati</taxon>
        <taxon>Bacillota</taxon>
        <taxon>Clostridia</taxon>
        <taxon>Eubacteriales</taxon>
        <taxon>Oscillospiraceae</taxon>
        <taxon>Ruminococcus</taxon>
    </lineage>
</organism>
<proteinExistence type="inferred from homology"/>
<dbReference type="AlphaFoldDB" id="A0A1K1LJE7"/>
<dbReference type="Pfam" id="PF05958">
    <property type="entry name" value="tRNA_U5-meth_tr"/>
    <property type="match status" value="1"/>
</dbReference>
<dbReference type="FunFam" id="3.40.50.150:FF:000009">
    <property type="entry name" value="23S rRNA (Uracil(1939)-C(5))-methyltransferase RlmD"/>
    <property type="match status" value="1"/>
</dbReference>
<dbReference type="Gene3D" id="2.40.50.140">
    <property type="entry name" value="Nucleic acid-binding proteins"/>
    <property type="match status" value="1"/>
</dbReference>
<comment type="similarity">
    <text evidence="4">Belongs to the class I-like SAM-binding methyltransferase superfamily. RNA M5U methyltransferase family.</text>
</comment>
<dbReference type="PANTHER" id="PTHR11061">
    <property type="entry name" value="RNA M5U METHYLTRANSFERASE"/>
    <property type="match status" value="1"/>
</dbReference>